<evidence type="ECO:0008006" key="3">
    <source>
        <dbReference type="Google" id="ProtNLM"/>
    </source>
</evidence>
<dbReference type="AlphaFoldDB" id="A0AAV5VJ64"/>
<organism evidence="1 2">
    <name type="scientific">Pristionchus fissidentatus</name>
    <dbReference type="NCBI Taxonomy" id="1538716"/>
    <lineage>
        <taxon>Eukaryota</taxon>
        <taxon>Metazoa</taxon>
        <taxon>Ecdysozoa</taxon>
        <taxon>Nematoda</taxon>
        <taxon>Chromadorea</taxon>
        <taxon>Rhabditida</taxon>
        <taxon>Rhabditina</taxon>
        <taxon>Diplogasteromorpha</taxon>
        <taxon>Diplogasteroidea</taxon>
        <taxon>Neodiplogasteridae</taxon>
        <taxon>Pristionchus</taxon>
    </lineage>
</organism>
<protein>
    <recommendedName>
        <fullName evidence="3">Ribosomal protein</fullName>
    </recommendedName>
</protein>
<sequence length="92" mass="11256">FIYHLLLLYTEPFRRQIHRFEQQAEASSRPVHSHTLPRCRSVHPLRRFLLSPARRIRRHSTLHLLSVFTRCDLWEVTRGNDCGWIGRRRERR</sequence>
<feature type="non-terminal residue" evidence="1">
    <location>
        <position position="1"/>
    </location>
</feature>
<reference evidence="1" key="1">
    <citation type="submission" date="2023-10" db="EMBL/GenBank/DDBJ databases">
        <title>Genome assembly of Pristionchus species.</title>
        <authorList>
            <person name="Yoshida K."/>
            <person name="Sommer R.J."/>
        </authorList>
    </citation>
    <scope>NUCLEOTIDE SEQUENCE</scope>
    <source>
        <strain evidence="1">RS5133</strain>
    </source>
</reference>
<dbReference type="Proteomes" id="UP001432322">
    <property type="component" value="Unassembled WGS sequence"/>
</dbReference>
<dbReference type="EMBL" id="BTSY01000003">
    <property type="protein sequence ID" value="GMT19777.1"/>
    <property type="molecule type" value="Genomic_DNA"/>
</dbReference>
<proteinExistence type="predicted"/>
<feature type="non-terminal residue" evidence="1">
    <location>
        <position position="92"/>
    </location>
</feature>
<comment type="caution">
    <text evidence="1">The sequence shown here is derived from an EMBL/GenBank/DDBJ whole genome shotgun (WGS) entry which is preliminary data.</text>
</comment>
<evidence type="ECO:0000313" key="1">
    <source>
        <dbReference type="EMBL" id="GMT19777.1"/>
    </source>
</evidence>
<evidence type="ECO:0000313" key="2">
    <source>
        <dbReference type="Proteomes" id="UP001432322"/>
    </source>
</evidence>
<name>A0AAV5VJ64_9BILA</name>
<gene>
    <name evidence="1" type="ORF">PFISCL1PPCAC_11074</name>
</gene>
<keyword evidence="2" id="KW-1185">Reference proteome</keyword>
<accession>A0AAV5VJ64</accession>